<proteinExistence type="predicted"/>
<dbReference type="RefSeq" id="WP_177034021.1">
    <property type="nucleotide sequence ID" value="NZ_JACAOZ010000012.1"/>
</dbReference>
<accession>A0A7Y7V791</accession>
<evidence type="ECO:0000313" key="2">
    <source>
        <dbReference type="Proteomes" id="UP000560470"/>
    </source>
</evidence>
<reference evidence="1 2" key="1">
    <citation type="submission" date="2020-04" db="EMBL/GenBank/DDBJ databases">
        <title>Molecular characterization of pseudomonads from Agaricus bisporus reveal novel blotch 2 pathogens in Western Europe.</title>
        <authorList>
            <person name="Taparia T."/>
            <person name="Krijger M."/>
            <person name="Haynes E."/>
            <person name="Elpinstone J.G."/>
            <person name="Noble R."/>
            <person name="Van Der Wolf J."/>
        </authorList>
    </citation>
    <scope>NUCLEOTIDE SEQUENCE [LARGE SCALE GENOMIC DNA]</scope>
    <source>
        <strain evidence="1 2">B7002</strain>
    </source>
</reference>
<organism evidence="1 2">
    <name type="scientific">Pseudomonas edaphica</name>
    <dbReference type="NCBI Taxonomy" id="2006980"/>
    <lineage>
        <taxon>Bacteria</taxon>
        <taxon>Pseudomonadati</taxon>
        <taxon>Pseudomonadota</taxon>
        <taxon>Gammaproteobacteria</taxon>
        <taxon>Pseudomonadales</taxon>
        <taxon>Pseudomonadaceae</taxon>
        <taxon>Pseudomonas</taxon>
    </lineage>
</organism>
<comment type="caution">
    <text evidence="1">The sequence shown here is derived from an EMBL/GenBank/DDBJ whole genome shotgun (WGS) entry which is preliminary data.</text>
</comment>
<evidence type="ECO:0000313" key="1">
    <source>
        <dbReference type="EMBL" id="NVZ57751.1"/>
    </source>
</evidence>
<sequence length="151" mass="16778">MNSLINNEILGTIALQATLANTPGRALDLPKVFLILPLMFNKRTRSLIKSNKVKIMGSRDLVLTFPKDFSAVNSHYLDFATTSLNTVLLACELNIAVFENGTLRLASEIYTSQTPREFGKVGSEIFQAAPRLAKILEESAIDLYQNFRISL</sequence>
<dbReference type="Pfam" id="PF20131">
    <property type="entry name" value="MC3"/>
    <property type="match status" value="1"/>
</dbReference>
<name>A0A7Y7V791_9PSED</name>
<dbReference type="AlphaFoldDB" id="A0A7Y7V791"/>
<dbReference type="Proteomes" id="UP000560470">
    <property type="component" value="Unassembled WGS sequence"/>
</dbReference>
<protein>
    <submittedName>
        <fullName evidence="1">Uncharacterized protein</fullName>
    </submittedName>
</protein>
<dbReference type="InterPro" id="IPR045390">
    <property type="entry name" value="ABC-3C_MC3"/>
</dbReference>
<gene>
    <name evidence="1" type="ORF">HX797_15900</name>
</gene>
<dbReference type="EMBL" id="JACAOZ010000012">
    <property type="protein sequence ID" value="NVZ57751.1"/>
    <property type="molecule type" value="Genomic_DNA"/>
</dbReference>